<dbReference type="PANTHER" id="PTHR35811">
    <property type="entry name" value="SLR1870 PROTEIN"/>
    <property type="match status" value="1"/>
</dbReference>
<proteinExistence type="predicted"/>
<dbReference type="InterPro" id="IPR021139">
    <property type="entry name" value="NYN"/>
</dbReference>
<name>A0A399FX76_UNCN2</name>
<dbReference type="GO" id="GO:0004540">
    <property type="term" value="F:RNA nuclease activity"/>
    <property type="evidence" value="ECO:0007669"/>
    <property type="project" value="InterPro"/>
</dbReference>
<comment type="caution">
    <text evidence="2">The sequence shown here is derived from an EMBL/GenBank/DDBJ whole genome shotgun (WGS) entry which is preliminary data.</text>
</comment>
<dbReference type="EMBL" id="NDHY01000001">
    <property type="protein sequence ID" value="RII01028.1"/>
    <property type="molecule type" value="Genomic_DNA"/>
</dbReference>
<protein>
    <submittedName>
        <fullName evidence="2">NYN domain-containing protein</fullName>
    </submittedName>
</protein>
<dbReference type="CDD" id="cd10146">
    <property type="entry name" value="LabA_like_C"/>
    <property type="match status" value="1"/>
</dbReference>
<gene>
    <name evidence="2" type="ORF">B9J77_00375</name>
</gene>
<organism evidence="2 3">
    <name type="scientific">candidate division NPL-UPA2 bacterium Unc8</name>
    <dbReference type="NCBI Taxonomy" id="1980939"/>
    <lineage>
        <taxon>Bacteria</taxon>
    </lineage>
</organism>
<dbReference type="AlphaFoldDB" id="A0A399FX76"/>
<sequence>MEDRGVQQKSLAVLIDAENASPTIIEPLFAEIAKYGIASVKHIYGDWTSPHLSGWKKVLLTFAIHPVQQFRHTTGKNATDNAMIIDAMDLLYTGRFNGFCIISSDSDFTRLASRIREAGATVYGFGEQKTPDSFVNACDKFVYVEILKTKVGGKKGTPSTKIASRSKKGETLEKDEKLESLLFETIDAVADEDGWANLAGVGYKISNQYPSFDSRNYGYSKLSSLIRAMDLFEIDTRQVGPDLKQKSIYIRRKAQEKDSAP</sequence>
<evidence type="ECO:0000313" key="3">
    <source>
        <dbReference type="Proteomes" id="UP000266287"/>
    </source>
</evidence>
<dbReference type="CDD" id="cd11297">
    <property type="entry name" value="PIN_LabA-like_N_1"/>
    <property type="match status" value="1"/>
</dbReference>
<accession>A0A399FX76</accession>
<feature type="domain" description="HTH OST-type" evidence="1">
    <location>
        <begin position="174"/>
        <end position="254"/>
    </location>
</feature>
<reference evidence="2 3" key="1">
    <citation type="submission" date="2018-08" db="EMBL/GenBank/DDBJ databases">
        <title>Draft genome of candidate division NPL-UPA2 bacterium Unc8 that adapted to ultra-basic serpentinizing groundwater.</title>
        <authorList>
            <person name="Ishii S."/>
            <person name="Suzuki S."/>
            <person name="Nealson K.H."/>
        </authorList>
    </citation>
    <scope>NUCLEOTIDE SEQUENCE [LARGE SCALE GENOMIC DNA]</scope>
    <source>
        <strain evidence="2">Unc8</strain>
    </source>
</reference>
<dbReference type="Gene3D" id="3.40.50.1010">
    <property type="entry name" value="5'-nuclease"/>
    <property type="match status" value="1"/>
</dbReference>
<dbReference type="PANTHER" id="PTHR35811:SF1">
    <property type="entry name" value="HTH OST-TYPE DOMAIN-CONTAINING PROTEIN"/>
    <property type="match status" value="1"/>
</dbReference>
<dbReference type="Pfam" id="PF01936">
    <property type="entry name" value="NYN"/>
    <property type="match status" value="1"/>
</dbReference>
<dbReference type="InterPro" id="IPR041966">
    <property type="entry name" value="LOTUS-like"/>
</dbReference>
<dbReference type="PROSITE" id="PS51644">
    <property type="entry name" value="HTH_OST"/>
    <property type="match status" value="1"/>
</dbReference>
<dbReference type="Proteomes" id="UP000266287">
    <property type="component" value="Unassembled WGS sequence"/>
</dbReference>
<evidence type="ECO:0000259" key="1">
    <source>
        <dbReference type="PROSITE" id="PS51644"/>
    </source>
</evidence>
<evidence type="ECO:0000313" key="2">
    <source>
        <dbReference type="EMBL" id="RII01028.1"/>
    </source>
</evidence>
<dbReference type="Pfam" id="PF12872">
    <property type="entry name" value="OST-HTH"/>
    <property type="match status" value="1"/>
</dbReference>
<dbReference type="Gene3D" id="3.30.420.610">
    <property type="entry name" value="LOTUS domain-like"/>
    <property type="match status" value="1"/>
</dbReference>
<dbReference type="InterPro" id="IPR025605">
    <property type="entry name" value="OST-HTH/LOTUS_dom"/>
</dbReference>